<evidence type="ECO:0000313" key="3">
    <source>
        <dbReference type="Proteomes" id="UP001633002"/>
    </source>
</evidence>
<reference evidence="2 3" key="1">
    <citation type="submission" date="2024-09" db="EMBL/GenBank/DDBJ databases">
        <title>Chromosome-scale assembly of Riccia sorocarpa.</title>
        <authorList>
            <person name="Paukszto L."/>
        </authorList>
    </citation>
    <scope>NUCLEOTIDE SEQUENCE [LARGE SCALE GENOMIC DNA]</scope>
    <source>
        <strain evidence="2">LP-2024</strain>
        <tissue evidence="2">Aerial parts of the thallus</tissue>
    </source>
</reference>
<protein>
    <submittedName>
        <fullName evidence="2">Uncharacterized protein</fullName>
    </submittedName>
</protein>
<evidence type="ECO:0000313" key="2">
    <source>
        <dbReference type="EMBL" id="KAL3688160.1"/>
    </source>
</evidence>
<comment type="caution">
    <text evidence="2">The sequence shown here is derived from an EMBL/GenBank/DDBJ whole genome shotgun (WGS) entry which is preliminary data.</text>
</comment>
<dbReference type="Proteomes" id="UP001633002">
    <property type="component" value="Unassembled WGS sequence"/>
</dbReference>
<proteinExistence type="predicted"/>
<keyword evidence="3" id="KW-1185">Reference proteome</keyword>
<organism evidence="2 3">
    <name type="scientific">Riccia sorocarpa</name>
    <dbReference type="NCBI Taxonomy" id="122646"/>
    <lineage>
        <taxon>Eukaryota</taxon>
        <taxon>Viridiplantae</taxon>
        <taxon>Streptophyta</taxon>
        <taxon>Embryophyta</taxon>
        <taxon>Marchantiophyta</taxon>
        <taxon>Marchantiopsida</taxon>
        <taxon>Marchantiidae</taxon>
        <taxon>Marchantiales</taxon>
        <taxon>Ricciaceae</taxon>
        <taxon>Riccia</taxon>
    </lineage>
</organism>
<dbReference type="EMBL" id="JBJQOH010000004">
    <property type="protein sequence ID" value="KAL3688160.1"/>
    <property type="molecule type" value="Genomic_DNA"/>
</dbReference>
<feature type="region of interest" description="Disordered" evidence="1">
    <location>
        <begin position="121"/>
        <end position="190"/>
    </location>
</feature>
<feature type="compositionally biased region" description="Polar residues" evidence="1">
    <location>
        <begin position="127"/>
        <end position="147"/>
    </location>
</feature>
<gene>
    <name evidence="2" type="ORF">R1sor_014469</name>
</gene>
<name>A0ABD3HDB0_9MARC</name>
<accession>A0ABD3HDB0</accession>
<sequence>MEARRAAYEASSSGIDNQEPVSPGFVPCSSPSAGNTLVMPWSQVLNSQPMFSFMERPIPLRHPYLQMVFATQVGDWNKQSGNEPYSSLSAKDRRNNKLPVNFAEDSFDAIDLWMHRRHSVSGRGVSESGTSVNEGVQTPNEAASRSGVRSEQHGPESPEDDSPVEQPAAPVQAGHSMPPDATGVSNSGKVKKSSAKQDAVVDAISDFSSQLVDVEKKIVQLDRCLLIGVLCAVQTVIEFYEDEEDLLSVGPFKRA</sequence>
<evidence type="ECO:0000256" key="1">
    <source>
        <dbReference type="SAM" id="MobiDB-lite"/>
    </source>
</evidence>
<feature type="region of interest" description="Disordered" evidence="1">
    <location>
        <begin position="1"/>
        <end position="22"/>
    </location>
</feature>
<dbReference type="AlphaFoldDB" id="A0ABD3HDB0"/>